<evidence type="ECO:0000256" key="4">
    <source>
        <dbReference type="ARBA" id="ARBA00022694"/>
    </source>
</evidence>
<evidence type="ECO:0000256" key="5">
    <source>
        <dbReference type="ARBA" id="ARBA00023242"/>
    </source>
</evidence>
<dbReference type="GO" id="GO:0031515">
    <property type="term" value="C:tRNA (m1A) methyltransferase complex"/>
    <property type="evidence" value="ECO:0007669"/>
    <property type="project" value="InterPro"/>
</dbReference>
<comment type="similarity">
    <text evidence="2">Belongs to the TRM6/GCD10 family.</text>
</comment>
<dbReference type="AlphaFoldDB" id="A0A395IR10"/>
<reference evidence="7 8" key="1">
    <citation type="submission" date="2018-06" db="EMBL/GenBank/DDBJ databases">
        <title>Genome Sequence of the Brown Rot Fungal Pathogen Monilinia fructigena.</title>
        <authorList>
            <person name="Landi L."/>
            <person name="De Miccolis Angelini R.M."/>
            <person name="Pollastro S."/>
            <person name="Abate D."/>
            <person name="Faretra F."/>
            <person name="Romanazzi G."/>
        </authorList>
    </citation>
    <scope>NUCLEOTIDE SEQUENCE [LARGE SCALE GENOMIC DNA]</scope>
    <source>
        <strain evidence="7 8">Mfrg269</strain>
    </source>
</reference>
<comment type="caution">
    <text evidence="7">The sequence shown here is derived from an EMBL/GenBank/DDBJ whole genome shotgun (WGS) entry which is preliminary data.</text>
</comment>
<evidence type="ECO:0000313" key="8">
    <source>
        <dbReference type="Proteomes" id="UP000249056"/>
    </source>
</evidence>
<dbReference type="Pfam" id="PF04189">
    <property type="entry name" value="Gcd10p"/>
    <property type="match status" value="2"/>
</dbReference>
<organism evidence="7 8">
    <name type="scientific">Monilinia fructigena</name>
    <dbReference type="NCBI Taxonomy" id="38457"/>
    <lineage>
        <taxon>Eukaryota</taxon>
        <taxon>Fungi</taxon>
        <taxon>Dikarya</taxon>
        <taxon>Ascomycota</taxon>
        <taxon>Pezizomycotina</taxon>
        <taxon>Leotiomycetes</taxon>
        <taxon>Helotiales</taxon>
        <taxon>Sclerotiniaceae</taxon>
        <taxon>Monilinia</taxon>
    </lineage>
</organism>
<keyword evidence="5" id="KW-0539">Nucleus</keyword>
<name>A0A395IR10_9HELO</name>
<evidence type="ECO:0000256" key="2">
    <source>
        <dbReference type="ARBA" id="ARBA00008320"/>
    </source>
</evidence>
<dbReference type="InterPro" id="IPR017423">
    <property type="entry name" value="TRM6"/>
</dbReference>
<comment type="subcellular location">
    <subcellularLocation>
        <location evidence="1">Nucleus</location>
    </subcellularLocation>
</comment>
<evidence type="ECO:0000313" key="7">
    <source>
        <dbReference type="EMBL" id="RAL62765.1"/>
    </source>
</evidence>
<evidence type="ECO:0000256" key="3">
    <source>
        <dbReference type="ARBA" id="ARBA00021704"/>
    </source>
</evidence>
<sequence length="105" mass="11904">MIRLPSDNLKVLQVVPNTPISLGKYGTFPSNLIIDRPYNLKQTLTQEEIETLKRDGAAAGKDLIAKLMLSHTALDEKTAFSLAKYKLLKTRKYLRQFTILPMDVQ</sequence>
<protein>
    <recommendedName>
        <fullName evidence="3">tRNA (adenine(58)-N(1))-methyltransferase non-catalytic subunit TRM6</fullName>
    </recommendedName>
    <alternativeName>
        <fullName evidence="6">tRNA(m1A58)-methyltransferase subunit TRM6</fullName>
    </alternativeName>
</protein>
<dbReference type="PANTHER" id="PTHR12945">
    <property type="entry name" value="TRANSLATION INITIATION FACTOR EIF3-RELATED"/>
    <property type="match status" value="1"/>
</dbReference>
<dbReference type="OrthoDB" id="10254665at2759"/>
<dbReference type="PANTHER" id="PTHR12945:SF0">
    <property type="entry name" value="TRNA (ADENINE(58)-N(1))-METHYLTRANSFERASE NON-CATALYTIC SUBUNIT TRM6"/>
    <property type="match status" value="1"/>
</dbReference>
<dbReference type="EMBL" id="QKRW01000022">
    <property type="protein sequence ID" value="RAL62765.1"/>
    <property type="molecule type" value="Genomic_DNA"/>
</dbReference>
<keyword evidence="8" id="KW-1185">Reference proteome</keyword>
<gene>
    <name evidence="7" type="ORF">DID88_004607</name>
</gene>
<evidence type="ECO:0000256" key="6">
    <source>
        <dbReference type="ARBA" id="ARBA00032319"/>
    </source>
</evidence>
<dbReference type="GO" id="GO:0005634">
    <property type="term" value="C:nucleus"/>
    <property type="evidence" value="ECO:0007669"/>
    <property type="project" value="UniProtKB-SubCell"/>
</dbReference>
<proteinExistence type="inferred from homology"/>
<accession>A0A395IR10</accession>
<evidence type="ECO:0000256" key="1">
    <source>
        <dbReference type="ARBA" id="ARBA00004123"/>
    </source>
</evidence>
<dbReference type="GO" id="GO:0030488">
    <property type="term" value="P:tRNA methylation"/>
    <property type="evidence" value="ECO:0007669"/>
    <property type="project" value="InterPro"/>
</dbReference>
<keyword evidence="4" id="KW-0819">tRNA processing</keyword>
<dbReference type="Proteomes" id="UP000249056">
    <property type="component" value="Unassembled WGS sequence"/>
</dbReference>